<evidence type="ECO:0000313" key="1">
    <source>
        <dbReference type="Proteomes" id="UP001652625"/>
    </source>
</evidence>
<dbReference type="GeneID" id="101235290"/>
<dbReference type="Proteomes" id="UP001652625">
    <property type="component" value="Chromosome 03"/>
</dbReference>
<reference evidence="2" key="1">
    <citation type="submission" date="2025-08" db="UniProtKB">
        <authorList>
            <consortium name="RefSeq"/>
        </authorList>
    </citation>
    <scope>IDENTIFICATION</scope>
</reference>
<name>A0ABM4BM08_HYDVU</name>
<proteinExistence type="predicted"/>
<dbReference type="RefSeq" id="XP_065650093.1">
    <property type="nucleotide sequence ID" value="XM_065794021.1"/>
</dbReference>
<protein>
    <submittedName>
        <fullName evidence="2">Uncharacterized protein LOC101235290 isoform X2</fullName>
    </submittedName>
</protein>
<accession>A0ABM4BM08</accession>
<organism evidence="1 2">
    <name type="scientific">Hydra vulgaris</name>
    <name type="common">Hydra</name>
    <name type="synonym">Hydra attenuata</name>
    <dbReference type="NCBI Taxonomy" id="6087"/>
    <lineage>
        <taxon>Eukaryota</taxon>
        <taxon>Metazoa</taxon>
        <taxon>Cnidaria</taxon>
        <taxon>Hydrozoa</taxon>
        <taxon>Hydroidolina</taxon>
        <taxon>Anthoathecata</taxon>
        <taxon>Aplanulata</taxon>
        <taxon>Hydridae</taxon>
        <taxon>Hydra</taxon>
    </lineage>
</organism>
<evidence type="ECO:0000313" key="2">
    <source>
        <dbReference type="RefSeq" id="XP_065650093.1"/>
    </source>
</evidence>
<gene>
    <name evidence="2" type="primary">LOC101235290</name>
</gene>
<keyword evidence="1" id="KW-1185">Reference proteome</keyword>
<sequence length="236" mass="27078">MVLINFSLAKEVDEGEFKSPLTLHNKSKKKIANKEKIKYPQYSKYLDIKTIYENANMVFPGLFALSESEGKDLPDLLLRYILPKLSCKKKLSEKAWYKVYELNRILNETHCGNIYKPRYRRQSIADGSTTVLTTCYDPQKLLPTENNVVYLAKTCGQRNMLQTRFPPIINEVVCGDTTCLRGEGVATQLTTTMRLRRDVNKVGKERLGEWEEYQSEIKTGCSCNLKRDSVLLDFAG</sequence>